<dbReference type="InterPro" id="IPR000639">
    <property type="entry name" value="Epox_hydrolase-like"/>
</dbReference>
<dbReference type="InterPro" id="IPR029058">
    <property type="entry name" value="AB_hydrolase_fold"/>
</dbReference>
<dbReference type="PANTHER" id="PTHR43329">
    <property type="entry name" value="EPOXIDE HYDROLASE"/>
    <property type="match status" value="1"/>
</dbReference>
<dbReference type="RefSeq" id="WP_092693097.1">
    <property type="nucleotide sequence ID" value="NZ_FNBK01000009.1"/>
</dbReference>
<dbReference type="EMBL" id="FNBK01000009">
    <property type="protein sequence ID" value="SDF78194.1"/>
    <property type="molecule type" value="Genomic_DNA"/>
</dbReference>
<dbReference type="InterPro" id="IPR000073">
    <property type="entry name" value="AB_hydrolase_1"/>
</dbReference>
<sequence>MSVWYDQPGDTPVEGVPTDYYPTGCGSWFEIPEGRDTGKRLFVRDSVHGDGRIEPGRSGDANPDHTVVFVHGNPECSYTYRHVITNLLNETDETVRIVAMDHVGFGLSDTADYELVCMDHAETLASLVPALDLEDVTLVVHDWGGPIGVGAFLQYPDLVSNLVICNSTVLPMPADEPTYTTYPARWLPWARTPDVIPDALWGDLAAYVLFHATPTHPARLYAEWARYAAAQRLGLSPARDPDAHRVFRQQFRDPVNVRSSKRLVRQTPYWGHGNVYDEPELGQRDTAPFYERIRRSLAKTWGPRGHDIGVRAVVGRWDPCGKPSVLGRWQEELPQLAGNVTAFEDVGHFVEEERPRAVAAAIRSAAGL</sequence>
<proteinExistence type="predicted"/>
<dbReference type="Gene3D" id="3.40.50.1820">
    <property type="entry name" value="alpha/beta hydrolase"/>
    <property type="match status" value="1"/>
</dbReference>
<dbReference type="STRING" id="660518.SAMN05216218_109168"/>
<dbReference type="PRINTS" id="PR00111">
    <property type="entry name" value="ABHYDROLASE"/>
</dbReference>
<dbReference type="SUPFAM" id="SSF53474">
    <property type="entry name" value="alpha/beta-Hydrolases"/>
    <property type="match status" value="1"/>
</dbReference>
<dbReference type="Proteomes" id="UP000199076">
    <property type="component" value="Unassembled WGS sequence"/>
</dbReference>
<protein>
    <submittedName>
        <fullName evidence="3">Pimeloyl-ACP methyl ester carboxylesterase</fullName>
    </submittedName>
</protein>
<dbReference type="PRINTS" id="PR00412">
    <property type="entry name" value="EPOXHYDRLASE"/>
</dbReference>
<organism evidence="3 4">
    <name type="scientific">Halorientalis regularis</name>
    <dbReference type="NCBI Taxonomy" id="660518"/>
    <lineage>
        <taxon>Archaea</taxon>
        <taxon>Methanobacteriati</taxon>
        <taxon>Methanobacteriota</taxon>
        <taxon>Stenosarchaea group</taxon>
        <taxon>Halobacteria</taxon>
        <taxon>Halobacteriales</taxon>
        <taxon>Haloarculaceae</taxon>
        <taxon>Halorientalis</taxon>
    </lineage>
</organism>
<reference evidence="4" key="1">
    <citation type="submission" date="2016-10" db="EMBL/GenBank/DDBJ databases">
        <authorList>
            <person name="Varghese N."/>
            <person name="Submissions S."/>
        </authorList>
    </citation>
    <scope>NUCLEOTIDE SEQUENCE [LARGE SCALE GENOMIC DNA]</scope>
    <source>
        <strain evidence="4">IBRC-M 10760</strain>
    </source>
</reference>
<keyword evidence="4" id="KW-1185">Reference proteome</keyword>
<dbReference type="Pfam" id="PF00561">
    <property type="entry name" value="Abhydrolase_1"/>
    <property type="match status" value="1"/>
</dbReference>
<feature type="domain" description="AB hydrolase-1" evidence="2">
    <location>
        <begin position="66"/>
        <end position="354"/>
    </location>
</feature>
<name>A0A1G7NW11_9EURY</name>
<dbReference type="OrthoDB" id="228918at2157"/>
<keyword evidence="1" id="KW-0378">Hydrolase</keyword>
<dbReference type="GO" id="GO:0016787">
    <property type="term" value="F:hydrolase activity"/>
    <property type="evidence" value="ECO:0007669"/>
    <property type="project" value="UniProtKB-KW"/>
</dbReference>
<dbReference type="AlphaFoldDB" id="A0A1G7NW11"/>
<evidence type="ECO:0000313" key="4">
    <source>
        <dbReference type="Proteomes" id="UP000199076"/>
    </source>
</evidence>
<evidence type="ECO:0000256" key="1">
    <source>
        <dbReference type="ARBA" id="ARBA00022801"/>
    </source>
</evidence>
<gene>
    <name evidence="3" type="ORF">SAMN05216218_109168</name>
</gene>
<evidence type="ECO:0000313" key="3">
    <source>
        <dbReference type="EMBL" id="SDF78194.1"/>
    </source>
</evidence>
<evidence type="ECO:0000259" key="2">
    <source>
        <dbReference type="Pfam" id="PF00561"/>
    </source>
</evidence>
<accession>A0A1G7NW11</accession>